<evidence type="ECO:0000313" key="5">
    <source>
        <dbReference type="Proteomes" id="UP001205920"/>
    </source>
</evidence>
<dbReference type="PROSITE" id="PS51257">
    <property type="entry name" value="PROKAR_LIPOPROTEIN"/>
    <property type="match status" value="1"/>
</dbReference>
<keyword evidence="2" id="KW-0732">Signal</keyword>
<evidence type="ECO:0000256" key="1">
    <source>
        <dbReference type="SAM" id="MobiDB-lite"/>
    </source>
</evidence>
<feature type="signal peptide" evidence="2">
    <location>
        <begin position="1"/>
        <end position="19"/>
    </location>
</feature>
<gene>
    <name evidence="4" type="ORF">JMN37_00795</name>
</gene>
<feature type="compositionally biased region" description="Polar residues" evidence="1">
    <location>
        <begin position="26"/>
        <end position="46"/>
    </location>
</feature>
<comment type="caution">
    <text evidence="4">The sequence shown here is derived from an EMBL/GenBank/DDBJ whole genome shotgun (WGS) entry which is preliminary data.</text>
</comment>
<dbReference type="EMBL" id="JAEUWV010000001">
    <property type="protein sequence ID" value="MCO6393529.1"/>
    <property type="molecule type" value="Genomic_DNA"/>
</dbReference>
<dbReference type="InterPro" id="IPR056303">
    <property type="entry name" value="AMIN-like"/>
</dbReference>
<evidence type="ECO:0000259" key="3">
    <source>
        <dbReference type="Pfam" id="PF24837"/>
    </source>
</evidence>
<feature type="domain" description="AMIN-like" evidence="3">
    <location>
        <begin position="79"/>
        <end position="200"/>
    </location>
</feature>
<accession>A0AAW5HPX9</accession>
<dbReference type="RefSeq" id="WP_252930812.1">
    <property type="nucleotide sequence ID" value="NZ_JAEUWV010000001.1"/>
</dbReference>
<protein>
    <recommendedName>
        <fullName evidence="3">AMIN-like domain-containing protein</fullName>
    </recommendedName>
</protein>
<organism evidence="4 5">
    <name type="scientific">Corynebacterium lipophilum</name>
    <dbReference type="NCBI Taxonomy" id="2804918"/>
    <lineage>
        <taxon>Bacteria</taxon>
        <taxon>Bacillati</taxon>
        <taxon>Actinomycetota</taxon>
        <taxon>Actinomycetes</taxon>
        <taxon>Mycobacteriales</taxon>
        <taxon>Corynebacteriaceae</taxon>
        <taxon>Corynebacterium</taxon>
    </lineage>
</organism>
<feature type="region of interest" description="Disordered" evidence="1">
    <location>
        <begin position="26"/>
        <end position="47"/>
    </location>
</feature>
<keyword evidence="5" id="KW-1185">Reference proteome</keyword>
<reference evidence="4 5" key="1">
    <citation type="submission" date="2021-01" db="EMBL/GenBank/DDBJ databases">
        <title>Identification and Characterization of Corynebacterium sp.</title>
        <authorList>
            <person name="Luo Q."/>
            <person name="Qu P."/>
            <person name="Chen Q."/>
        </authorList>
    </citation>
    <scope>NUCLEOTIDE SEQUENCE [LARGE SCALE GENOMIC DNA]</scope>
    <source>
        <strain evidence="4 5">MC-18</strain>
    </source>
</reference>
<name>A0AAW5HPX9_9CORY</name>
<proteinExistence type="predicted"/>
<sequence>MKSSLILPGILTVAALLTACGTGSEVTEPSAATASPESVAATTTQDAPATESTVSAVASPAAPAAFNTFAPPEGAPELTLQDIRVGSHEAYDRVVFEFSGDGLPGYRIQYTDKALQQASGHELAVSGNDILEVLIEGTPMDRLPSNPDLISAGPYQLATGNVAGITNGGTFENQSQFFIGLDRQRSFEATVLESPTGLFIYVHL</sequence>
<feature type="chain" id="PRO_5043375044" description="AMIN-like domain-containing protein" evidence="2">
    <location>
        <begin position="20"/>
        <end position="204"/>
    </location>
</feature>
<dbReference type="Pfam" id="PF24837">
    <property type="entry name" value="AMIN-like"/>
    <property type="match status" value="1"/>
</dbReference>
<evidence type="ECO:0000313" key="4">
    <source>
        <dbReference type="EMBL" id="MCO6393529.1"/>
    </source>
</evidence>
<dbReference type="AlphaFoldDB" id="A0AAW5HPX9"/>
<dbReference type="Proteomes" id="UP001205920">
    <property type="component" value="Unassembled WGS sequence"/>
</dbReference>
<evidence type="ECO:0000256" key="2">
    <source>
        <dbReference type="SAM" id="SignalP"/>
    </source>
</evidence>